<dbReference type="Pfam" id="PF00668">
    <property type="entry name" value="Condensation"/>
    <property type="match status" value="2"/>
</dbReference>
<dbReference type="SUPFAM" id="SSF56801">
    <property type="entry name" value="Acetyl-CoA synthetase-like"/>
    <property type="match status" value="2"/>
</dbReference>
<dbReference type="Pfam" id="PF00501">
    <property type="entry name" value="AMP-binding"/>
    <property type="match status" value="2"/>
</dbReference>
<dbReference type="GO" id="GO:0044550">
    <property type="term" value="P:secondary metabolite biosynthetic process"/>
    <property type="evidence" value="ECO:0007669"/>
    <property type="project" value="UniProtKB-ARBA"/>
</dbReference>
<dbReference type="Pfam" id="PF22621">
    <property type="entry name" value="CurL-like_PKS_C"/>
    <property type="match status" value="1"/>
</dbReference>
<dbReference type="CDD" id="cd17643">
    <property type="entry name" value="A_NRPS_Cytc1-like"/>
    <property type="match status" value="1"/>
</dbReference>
<dbReference type="SUPFAM" id="SSF52777">
    <property type="entry name" value="CoA-dependent acyltransferases"/>
    <property type="match status" value="4"/>
</dbReference>
<feature type="domain" description="Carrier" evidence="6">
    <location>
        <begin position="1955"/>
        <end position="2030"/>
    </location>
</feature>
<accession>A0A7W8YVB7</accession>
<dbReference type="NCBIfam" id="NF003417">
    <property type="entry name" value="PRK04813.1"/>
    <property type="match status" value="2"/>
</dbReference>
<comment type="caution">
    <text evidence="8">The sequence shown here is derived from an EMBL/GenBank/DDBJ whole genome shotgun (WGS) entry which is preliminary data.</text>
</comment>
<dbReference type="Gene3D" id="1.10.1200.10">
    <property type="entry name" value="ACP-like"/>
    <property type="match status" value="3"/>
</dbReference>
<dbReference type="InterPro" id="IPR016035">
    <property type="entry name" value="Acyl_Trfase/lysoPLipase"/>
</dbReference>
<evidence type="ECO:0000259" key="7">
    <source>
        <dbReference type="PROSITE" id="PS52004"/>
    </source>
</evidence>
<evidence type="ECO:0000256" key="5">
    <source>
        <dbReference type="ARBA" id="ARBA00029443"/>
    </source>
</evidence>
<dbReference type="SMART" id="SM00823">
    <property type="entry name" value="PKS_PP"/>
    <property type="match status" value="3"/>
</dbReference>
<reference evidence="8 9" key="1">
    <citation type="submission" date="2020-08" db="EMBL/GenBank/DDBJ databases">
        <title>Genomic Encyclopedia of Type Strains, Phase IV (KMG-V): Genome sequencing to study the core and pangenomes of soil and plant-associated prokaryotes.</title>
        <authorList>
            <person name="Whitman W."/>
        </authorList>
    </citation>
    <scope>NUCLEOTIDE SEQUENCE [LARGE SCALE GENOMIC DNA]</scope>
    <source>
        <strain evidence="8 9">MP7CTX6</strain>
    </source>
</reference>
<dbReference type="Gene3D" id="3.30.70.3290">
    <property type="match status" value="1"/>
</dbReference>
<dbReference type="InterPro" id="IPR010071">
    <property type="entry name" value="AA_adenyl_dom"/>
</dbReference>
<dbReference type="FunFam" id="3.40.50.980:FF:000002">
    <property type="entry name" value="Enterobactin synthetase component F"/>
    <property type="match status" value="1"/>
</dbReference>
<dbReference type="PANTHER" id="PTHR45527:SF1">
    <property type="entry name" value="FATTY ACID SYNTHASE"/>
    <property type="match status" value="1"/>
</dbReference>
<dbReference type="InterPro" id="IPR009081">
    <property type="entry name" value="PP-bd_ACP"/>
</dbReference>
<dbReference type="InterPro" id="IPR020845">
    <property type="entry name" value="AMP-binding_CS"/>
</dbReference>
<evidence type="ECO:0000256" key="1">
    <source>
        <dbReference type="ARBA" id="ARBA00001957"/>
    </source>
</evidence>
<evidence type="ECO:0000259" key="6">
    <source>
        <dbReference type="PROSITE" id="PS50075"/>
    </source>
</evidence>
<dbReference type="EMBL" id="JACHCF010000008">
    <property type="protein sequence ID" value="MBB5622466.1"/>
    <property type="molecule type" value="Genomic_DNA"/>
</dbReference>
<dbReference type="InterPro" id="IPR016036">
    <property type="entry name" value="Malonyl_transacylase_ACP-bd"/>
</dbReference>
<dbReference type="PANTHER" id="PTHR45527">
    <property type="entry name" value="NONRIBOSOMAL PEPTIDE SYNTHETASE"/>
    <property type="match status" value="1"/>
</dbReference>
<dbReference type="Pfam" id="PF00550">
    <property type="entry name" value="PP-binding"/>
    <property type="match status" value="3"/>
</dbReference>
<dbReference type="SUPFAM" id="SSF55048">
    <property type="entry name" value="Probable ACP-binding domain of malonyl-CoA ACP transacylase"/>
    <property type="match status" value="1"/>
</dbReference>
<dbReference type="InterPro" id="IPR001227">
    <property type="entry name" value="Ac_transferase_dom_sf"/>
</dbReference>
<dbReference type="Gene3D" id="3.30.70.250">
    <property type="entry name" value="Malonyl-CoA ACP transacylase, ACP-binding"/>
    <property type="match status" value="1"/>
</dbReference>
<dbReference type="PROSITE" id="PS00606">
    <property type="entry name" value="KS3_1"/>
    <property type="match status" value="1"/>
</dbReference>
<dbReference type="SUPFAM" id="SSF47336">
    <property type="entry name" value="ACP-like"/>
    <property type="match status" value="3"/>
</dbReference>
<dbReference type="NCBIfam" id="TIGR01733">
    <property type="entry name" value="AA-adenyl-dom"/>
    <property type="match status" value="2"/>
</dbReference>
<dbReference type="SUPFAM" id="SSF53901">
    <property type="entry name" value="Thiolase-like"/>
    <property type="match status" value="1"/>
</dbReference>
<dbReference type="InterPro" id="IPR014030">
    <property type="entry name" value="Ketoacyl_synth_N"/>
</dbReference>
<dbReference type="InterPro" id="IPR020806">
    <property type="entry name" value="PKS_PP-bd"/>
</dbReference>
<dbReference type="Gene3D" id="3.40.47.10">
    <property type="match status" value="1"/>
</dbReference>
<sequence>MKEYTGLEIAIIGMSGRFPGANDLETFWNNLKNGVESVSFFTDEQLKNSGEDQSVIDDPLYVKANSFIKDKNHFDSSFFNYRPNEARMMDPQLRIFHECVWEALEDAAVNVNDEKNKVGIFAGAATNVNWQVYSELINKEGLVDDYTASQVSNARFLTTKLSYFLNSKGPSVFLDTACSTSLVAVHQACRSLLFADCNIAIAGGVRITNKAEKGYKYTEGMIHSKDGHCKAFDADANGTISGEGAGVVILKTLKNAIKDGDHIWAIIKGGGINNDGNHKVSYTAPSVDGQTEVIMMAQKWAKVEPESIGMIEAHGTGTNLGDPIEIEGLKQAFNTDKRQYCAIGSVKTNIGHLDSAAGIAGLIKAVLSIKHRQLPPSLHYKTPNPKIDFQASPFYVNTTLRNWESTQYPLRAGVSSFGIGGTNAHIILEEAPEAVASDAGREQHLLLFSGKNEEALKRNLEKYKTYFTQHPDAKLADLSYTLQTGRSHFNYRKSLVCGTADEALEALDEDELHLQAVSAGKQPLVFMFSGQGSQYTGMYQELYENEAVFRSAADACFAIAAKQSNMDLKAVIYPEGTSALNINDTCYAQPALFIMEYALSCLLLHWGIKPAMLIGHSIGEYVAACISGVWGMEDALKLVIKRGALMQQVKKGQMLSVSISEPELRYLLKDEPAISLAAVNSSSLSVVSGEEEPLMAFATKLTTTGYKNKVLHTSHAFHSWMMDGILAEFEKAFEGINFKPQQIPVISNLTGEPAKDSEMGSPAYWVKHLRNEVRFSAGAGHILQQEQAVFIELGPGNALSTFVRSHQSRTRQHKVISMISSAAQVHQDQKQVLKGMGELWQQGIDIDWAAYYQDEQRQKMALPAYSFDKIAYPVNVDAFKMITGMINENQPAYTDEQASAVTQELLLTTENHTTSKPMLEELVEIWKDFFGKNDILATDDFFEIGGDSLKALTMVARLHKVYQVNISIKEFFNHATIKKLAEYIELLKEGQEETGYTAITKSPEKDLYHLSSAQRRLYFLYEFDKNSLAYNMLQTVTLNGKLDRDKLTSVFNKLIERHESLRTTFQLTNEEPMQQIAEQVNFGVDYFQPGEKTTDQLIQEFVKPFDLNNDLLIRVGIIELAQDSHLLMLDMHHIISDGVSQGILIKDFMSLYNDEELQPLQIQYKDFAEWQHGDLQKENISRQKDFWLNEFATPVKALELPADYTRPAVKDYDGNVIHFEISSSESAQLKAIAEAEGSTMFMLLLSLYNILLCKLSGQEDVVVGVPSAGRTHSDLENLIGMFVNIVPIRNNLEGTFSFKEFLSNVKNKVLTCFDNQDYTYDSLVDDLKIDRNTSHNMLFEAVFSFENFGAAELKIPGMELQPYQFSRPVSKFDISLTAVQAQENLSFQFEYSTSLFSTDTILKFIDAFRCLISQVAVNPAMQLAKLEFVQAAEKAKLLQQLNYTNVDYPVDKTVVDLFEAQVSQTPDAVAVDCYGTSLTYKELNAKANQLSHDLINKGVKANTIVALFIDRSIDMIISILAIIKAGGAYLPLDIDAPEERNKLLLEDSATSLLITTTDLSDRLDTTVERIYTNTFLGKSTDRYNPLIARSNTNLCYIIYTSGTTGRPKGVMVNYGNLMSILANEQFQFDFNPTDVWTMFHRYCFDVSVWEMYGSLLYGGKLVIVSKQDSIDPEAFLNIIKEKEVTVLCQTPTAFYNLMQQEMEEHDVQLKLRYIIFAGEQLNVRKLAYWANKYPAAKLINMYGITETTIHNTYKEITLQDIAAGISNVGKPLPALSGYILDKDMNIVPEGFSGELYVGGKGVTRGYINNVELTHQRFINNPFQEGDRLYKSGDGVRLMATGELEYKGRLDNQIQLKGFRIELGEIENALIKYRFIREAKVVHQENNGEPYLTAYYIADTEIAPAHLRSIMAESIPLYMIPSYFIRIAQMPLTVNGKIDTSRLPAPQIDLVKDYVPATTLNEMKLSEIWMRILNLSRIGITDNYFAVGGDSIKAIRLINLVNKELAVRIRIIDLYNHQTIKQLSEFVAGVKSDSDKQYYQEADAELKSFQENYLGKNPDARIEAVYPMSNIEKGMCFVQMKHPEDVLYYEQLAWPIYYENFNHELVKKALQLLTEKHSALRTAFDLNEFAHIVYKEVPIHLPYSDLSDLSKEEQQELISAAMTTARNESFDLATAPLWKMGVYKLGHNEHFMTFDNHHAISDGWSISTFLNELNNTYIELVEDHQYKPELLQSNYRNFITEELVYEKNPDNLNYWSKELEGFKKVSFGINSNKKEYRSLRSPIESVLYDKLQLLAEKRNNSLKNLFFAAFAYTVSTLNYESDITTGMVTFNRSIGEDGEKVFGNFLNTIPVRLKFENGMTSQNLLDTVERKLLEIKPYDRASLFNINRALGAAEYTENPISDILFNYTDFHSSYELRLQKESKDESTLEVDNYIRGHTLFDVNIKKDHEGCSISYAYVSSFISNELVHKFNEVYLNILNFFTDNYQTELRAESLIGAQESARLIHEFNHTDAVFPAEKTIIDLFRENVIKYPERVAVVTDAKELTYAELDRKSTVLADYLRKKVPGQNAVIGIAVLRSFEMMIGILGILKAGHAYLPIDTNNPEERNKYILENAAVKLLLTETVFVYNFREGPEVIDLVQLDMDTEAVEFMNLATPKDIAYVIYTSGSTGRPKGVAIAHESLVNRINWMQKAYPITNEDVILQKTPFTFDVSVWELFWPLMMGAKLIMLEPEGEKNPWTIVDAIVPNKVSVMHFVPSMLNIFLRYVNREDFSITRLKTLKYVFASGEALPVQLANRFNQIVYQQTNTKLVNLYGPTEATVDVSYFDCQSDEQLTCVPIGKPIDNIKLHVLDKNYQLLPVGIAGELCISGVGLARGYVNNPALTAEKFIINPLNAAERLYKTGDLARWLEDGNIEYLGRIDDQVKIRGFRIELGEIENQLSKHELIQKAAVIVKEKEGDKNLVAYYIAKNDISDLKGYLAAELPEYMIPAYFIRLDAMPVTANGKLNRAALPDPEITTVNAYEKPSGITEEKLVEIWAEVLKLEKERIGITSNFFELGGHSLKALELINCIFKELHVEFPLKEVFKRLNIKLMAEYIDVNLWLNKADEIEIDGSDKLEVTI</sequence>
<dbReference type="Gene3D" id="3.40.366.10">
    <property type="entry name" value="Malonyl-Coenzyme A Acyl Carrier Protein, domain 2"/>
    <property type="match status" value="1"/>
</dbReference>
<dbReference type="Gene3D" id="3.30.559.10">
    <property type="entry name" value="Chloramphenicol acetyltransferase-like domain"/>
    <property type="match status" value="2"/>
</dbReference>
<dbReference type="Pfam" id="PF00698">
    <property type="entry name" value="Acyl_transf_1"/>
    <property type="match status" value="1"/>
</dbReference>
<dbReference type="Pfam" id="PF00109">
    <property type="entry name" value="ketoacyl-synt"/>
    <property type="match status" value="1"/>
</dbReference>
<dbReference type="InterPro" id="IPR045851">
    <property type="entry name" value="AMP-bd_C_sf"/>
</dbReference>
<dbReference type="Pfam" id="PF02801">
    <property type="entry name" value="Ketoacyl-synt_C"/>
    <property type="match status" value="1"/>
</dbReference>
<comment type="similarity">
    <text evidence="5">In the C-terminal section; belongs to the NRP synthetase family.</text>
</comment>
<dbReference type="InterPro" id="IPR014031">
    <property type="entry name" value="Ketoacyl_synth_C"/>
</dbReference>
<dbReference type="Proteomes" id="UP000537718">
    <property type="component" value="Unassembled WGS sequence"/>
</dbReference>
<dbReference type="GO" id="GO:0004315">
    <property type="term" value="F:3-oxoacyl-[acyl-carrier-protein] synthase activity"/>
    <property type="evidence" value="ECO:0007669"/>
    <property type="project" value="InterPro"/>
</dbReference>
<dbReference type="InterPro" id="IPR025110">
    <property type="entry name" value="AMP-bd_C"/>
</dbReference>
<feature type="domain" description="Carrier" evidence="6">
    <location>
        <begin position="3022"/>
        <end position="3099"/>
    </location>
</feature>
<evidence type="ECO:0000256" key="3">
    <source>
        <dbReference type="ARBA" id="ARBA00022553"/>
    </source>
</evidence>
<dbReference type="InterPro" id="IPR016039">
    <property type="entry name" value="Thiolase-like"/>
</dbReference>
<dbReference type="Gene3D" id="2.30.38.10">
    <property type="entry name" value="Luciferase, Domain 3"/>
    <property type="match status" value="2"/>
</dbReference>
<dbReference type="Gene3D" id="3.30.559.30">
    <property type="entry name" value="Nonribosomal peptide synthetase, condensation domain"/>
    <property type="match status" value="2"/>
</dbReference>
<dbReference type="GO" id="GO:0043041">
    <property type="term" value="P:amino acid activation for nonribosomal peptide biosynthetic process"/>
    <property type="evidence" value="ECO:0007669"/>
    <property type="project" value="TreeGrafter"/>
</dbReference>
<keyword evidence="2" id="KW-0596">Phosphopantetheine</keyword>
<dbReference type="InterPro" id="IPR014043">
    <property type="entry name" value="Acyl_transferase_dom"/>
</dbReference>
<dbReference type="PROSITE" id="PS50075">
    <property type="entry name" value="CARRIER"/>
    <property type="match status" value="3"/>
</dbReference>
<dbReference type="InterPro" id="IPR023213">
    <property type="entry name" value="CAT-like_dom_sf"/>
</dbReference>
<dbReference type="SMART" id="SM00827">
    <property type="entry name" value="PKS_AT"/>
    <property type="match status" value="1"/>
</dbReference>
<evidence type="ECO:0000313" key="9">
    <source>
        <dbReference type="Proteomes" id="UP000537718"/>
    </source>
</evidence>
<feature type="domain" description="Carrier" evidence="6">
    <location>
        <begin position="913"/>
        <end position="988"/>
    </location>
</feature>
<dbReference type="PROSITE" id="PS52004">
    <property type="entry name" value="KS3_2"/>
    <property type="match status" value="1"/>
</dbReference>
<dbReference type="PROSITE" id="PS00012">
    <property type="entry name" value="PHOSPHOPANTETHEINE"/>
    <property type="match status" value="3"/>
</dbReference>
<dbReference type="CDD" id="cd00833">
    <property type="entry name" value="PKS"/>
    <property type="match status" value="1"/>
</dbReference>
<dbReference type="InterPro" id="IPR020841">
    <property type="entry name" value="PKS_Beta-ketoAc_synthase_dom"/>
</dbReference>
<dbReference type="Pfam" id="PF13193">
    <property type="entry name" value="AMP-binding_C"/>
    <property type="match status" value="1"/>
</dbReference>
<evidence type="ECO:0000256" key="2">
    <source>
        <dbReference type="ARBA" id="ARBA00022450"/>
    </source>
</evidence>
<dbReference type="InterPro" id="IPR000873">
    <property type="entry name" value="AMP-dep_synth/lig_dom"/>
</dbReference>
<dbReference type="RefSeq" id="WP_183868377.1">
    <property type="nucleotide sequence ID" value="NZ_JACHCF010000008.1"/>
</dbReference>
<evidence type="ECO:0000313" key="8">
    <source>
        <dbReference type="EMBL" id="MBB5622466.1"/>
    </source>
</evidence>
<protein>
    <submittedName>
        <fullName evidence="8">Amino acid adenylation domain-containing protein</fullName>
    </submittedName>
</protein>
<dbReference type="InterPro" id="IPR001242">
    <property type="entry name" value="Condensation_dom"/>
</dbReference>
<dbReference type="CDD" id="cd19531">
    <property type="entry name" value="LCL_NRPS-like"/>
    <property type="match status" value="1"/>
</dbReference>
<dbReference type="GO" id="GO:0005737">
    <property type="term" value="C:cytoplasm"/>
    <property type="evidence" value="ECO:0007669"/>
    <property type="project" value="TreeGrafter"/>
</dbReference>
<dbReference type="Gene3D" id="3.40.50.980">
    <property type="match status" value="4"/>
</dbReference>
<organism evidence="8 9">
    <name type="scientific">Pedobacter cryoconitis</name>
    <dbReference type="NCBI Taxonomy" id="188932"/>
    <lineage>
        <taxon>Bacteria</taxon>
        <taxon>Pseudomonadati</taxon>
        <taxon>Bacteroidota</taxon>
        <taxon>Sphingobacteriia</taxon>
        <taxon>Sphingobacteriales</taxon>
        <taxon>Sphingobacteriaceae</taxon>
        <taxon>Pedobacter</taxon>
    </lineage>
</organism>
<name>A0A7W8YVB7_9SPHI</name>
<comment type="cofactor">
    <cofactor evidence="1">
        <name>pantetheine 4'-phosphate</name>
        <dbReference type="ChEBI" id="CHEBI:47942"/>
    </cofactor>
</comment>
<dbReference type="InterPro" id="IPR018201">
    <property type="entry name" value="Ketoacyl_synth_AS"/>
</dbReference>
<dbReference type="Gene3D" id="3.30.300.30">
    <property type="match status" value="2"/>
</dbReference>
<dbReference type="GO" id="GO:0031177">
    <property type="term" value="F:phosphopantetheine binding"/>
    <property type="evidence" value="ECO:0007669"/>
    <property type="project" value="InterPro"/>
</dbReference>
<keyword evidence="4" id="KW-0808">Transferase</keyword>
<dbReference type="SUPFAM" id="SSF52151">
    <property type="entry name" value="FabD/lysophospholipase-like"/>
    <property type="match status" value="1"/>
</dbReference>
<feature type="domain" description="Ketosynthase family 3 (KS3)" evidence="7">
    <location>
        <begin position="6"/>
        <end position="430"/>
    </location>
</feature>
<dbReference type="FunFam" id="2.30.38.10:FF:000001">
    <property type="entry name" value="Non-ribosomal peptide synthetase PvdI"/>
    <property type="match status" value="1"/>
</dbReference>
<keyword evidence="3" id="KW-0597">Phosphoprotein</keyword>
<proteinExistence type="inferred from homology"/>
<evidence type="ECO:0000256" key="4">
    <source>
        <dbReference type="ARBA" id="ARBA00022679"/>
    </source>
</evidence>
<dbReference type="SMART" id="SM00825">
    <property type="entry name" value="PKS_KS"/>
    <property type="match status" value="1"/>
</dbReference>
<gene>
    <name evidence="8" type="ORF">HDE69_003541</name>
</gene>
<dbReference type="PROSITE" id="PS00455">
    <property type="entry name" value="AMP_BINDING"/>
    <property type="match status" value="2"/>
</dbReference>
<dbReference type="InterPro" id="IPR036736">
    <property type="entry name" value="ACP-like_sf"/>
</dbReference>
<dbReference type="InterPro" id="IPR006162">
    <property type="entry name" value="Ppantetheine_attach_site"/>
</dbReference>
<dbReference type="CDD" id="cd05930">
    <property type="entry name" value="A_NRPS"/>
    <property type="match status" value="1"/>
</dbReference>
<dbReference type="FunFam" id="3.40.50.980:FF:000001">
    <property type="entry name" value="Non-ribosomal peptide synthetase"/>
    <property type="match status" value="2"/>
</dbReference>
<dbReference type="GO" id="GO:0006633">
    <property type="term" value="P:fatty acid biosynthetic process"/>
    <property type="evidence" value="ECO:0007669"/>
    <property type="project" value="InterPro"/>
</dbReference>
<dbReference type="FunFam" id="3.30.300.30:FF:000010">
    <property type="entry name" value="Enterobactin synthetase component F"/>
    <property type="match status" value="1"/>
</dbReference>
<dbReference type="FunFam" id="3.40.50.12780:FF:000012">
    <property type="entry name" value="Non-ribosomal peptide synthetase"/>
    <property type="match status" value="2"/>
</dbReference>